<evidence type="ECO:0000313" key="1">
    <source>
        <dbReference type="EMBL" id="GET92595.1"/>
    </source>
</evidence>
<keyword evidence="2" id="KW-1185">Reference proteome</keyword>
<dbReference type="Proteomes" id="UP000419144">
    <property type="component" value="Unassembled WGS sequence"/>
</dbReference>
<organism evidence="1 2">
    <name type="scientific">Leishmania tarentolae</name>
    <name type="common">Sauroleishmania tarentolae</name>
    <dbReference type="NCBI Taxonomy" id="5689"/>
    <lineage>
        <taxon>Eukaryota</taxon>
        <taxon>Discoba</taxon>
        <taxon>Euglenozoa</taxon>
        <taxon>Kinetoplastea</taxon>
        <taxon>Metakinetoplastina</taxon>
        <taxon>Trypanosomatida</taxon>
        <taxon>Trypanosomatidae</taxon>
        <taxon>Leishmaniinae</taxon>
        <taxon>Leishmania</taxon>
        <taxon>lizard Leishmania</taxon>
    </lineage>
</organism>
<gene>
    <name evidence="1" type="ORF">LtaPh_3509851</name>
</gene>
<dbReference type="AlphaFoldDB" id="A0A640KTZ3"/>
<name>A0A640KTZ3_LEITA</name>
<proteinExistence type="predicted"/>
<comment type="caution">
    <text evidence="1">The sequence shown here is derived from an EMBL/GenBank/DDBJ whole genome shotgun (WGS) entry which is preliminary data.</text>
</comment>
<evidence type="ECO:0000313" key="2">
    <source>
        <dbReference type="Proteomes" id="UP000419144"/>
    </source>
</evidence>
<protein>
    <submittedName>
        <fullName evidence="1">Uncharacterized protein</fullName>
    </submittedName>
</protein>
<accession>A0A640KTZ3</accession>
<dbReference type="EMBL" id="BLBS01000056">
    <property type="protein sequence ID" value="GET92595.1"/>
    <property type="molecule type" value="Genomic_DNA"/>
</dbReference>
<dbReference type="VEuPathDB" id="TriTrypDB:LtaPh_3509851"/>
<sequence>MAITHAERFAAQPFGATLTELDKTNASPPTACRLKLCRSVARRCTPMTHVACATKTQTAASTVHVVLCEDCATTMKRLAGIAAVSADAMAPFFCSTLVLFLTVSCSEMVCIERRGRSAPQDGSGMCCAKSTPSSAATVLPTVSAAKWRDNSLRSAVCISGSVGQHVSSTGINRKQLRKIGRGLAARSSKMRSVMRETRGFNTIVCGGNASASVVDDAALTTPGTEFAPSTSVAKPEAAWHVGQVTVTFTVGTLRKRYPLQPVSSGANHSLRRCGVSRRLPGSSAVLSSAGESSSASSSSARGRFAVLNLFPLLLRVLQAASSSARRLDSEADDWGAVEPTWSLLLQPGTSPALPEVMWPLLTNASCAASRSEVSVER</sequence>
<reference evidence="1" key="1">
    <citation type="submission" date="2019-11" db="EMBL/GenBank/DDBJ databases">
        <title>Leishmania tarentolae CDS.</title>
        <authorList>
            <person name="Goto Y."/>
            <person name="Yamagishi J."/>
        </authorList>
    </citation>
    <scope>NUCLEOTIDE SEQUENCE [LARGE SCALE GENOMIC DNA]</scope>
    <source>
        <strain evidence="1">Parrot Tar II</strain>
    </source>
</reference>